<dbReference type="Gene3D" id="2.60.40.10">
    <property type="entry name" value="Immunoglobulins"/>
    <property type="match status" value="1"/>
</dbReference>
<evidence type="ECO:0000259" key="1">
    <source>
        <dbReference type="PROSITE" id="PS50835"/>
    </source>
</evidence>
<reference evidence="2" key="1">
    <citation type="submission" date="2019-04" db="EMBL/GenBank/DDBJ databases">
        <authorList>
            <person name="Alioto T."/>
            <person name="Alioto T."/>
        </authorList>
    </citation>
    <scope>NUCLEOTIDE SEQUENCE [LARGE SCALE GENOMIC DNA]</scope>
</reference>
<dbReference type="InterPro" id="IPR003599">
    <property type="entry name" value="Ig_sub"/>
</dbReference>
<dbReference type="SMART" id="SM00406">
    <property type="entry name" value="IGv"/>
    <property type="match status" value="1"/>
</dbReference>
<dbReference type="SUPFAM" id="SSF48726">
    <property type="entry name" value="Immunoglobulin"/>
    <property type="match status" value="1"/>
</dbReference>
<organism evidence="2 3">
    <name type="scientific">Marmota monax</name>
    <name type="common">Woodchuck</name>
    <dbReference type="NCBI Taxonomy" id="9995"/>
    <lineage>
        <taxon>Eukaryota</taxon>
        <taxon>Metazoa</taxon>
        <taxon>Chordata</taxon>
        <taxon>Craniata</taxon>
        <taxon>Vertebrata</taxon>
        <taxon>Euteleostomi</taxon>
        <taxon>Mammalia</taxon>
        <taxon>Eutheria</taxon>
        <taxon>Euarchontoglires</taxon>
        <taxon>Glires</taxon>
        <taxon>Rodentia</taxon>
        <taxon>Sciuromorpha</taxon>
        <taxon>Sciuridae</taxon>
        <taxon>Xerinae</taxon>
        <taxon>Marmotini</taxon>
        <taxon>Marmota</taxon>
    </lineage>
</organism>
<feature type="domain" description="Ig-like" evidence="1">
    <location>
        <begin position="104"/>
        <end position="202"/>
    </location>
</feature>
<dbReference type="InterPro" id="IPR036179">
    <property type="entry name" value="Ig-like_dom_sf"/>
</dbReference>
<evidence type="ECO:0000313" key="2">
    <source>
        <dbReference type="EMBL" id="VTJ81775.1"/>
    </source>
</evidence>
<dbReference type="InterPro" id="IPR013783">
    <property type="entry name" value="Ig-like_fold"/>
</dbReference>
<dbReference type="InterPro" id="IPR013106">
    <property type="entry name" value="Ig_V-set"/>
</dbReference>
<accession>A0A5E4CIV1</accession>
<dbReference type="PROSITE" id="PS50835">
    <property type="entry name" value="IG_LIKE"/>
    <property type="match status" value="1"/>
</dbReference>
<dbReference type="Pfam" id="PF07686">
    <property type="entry name" value="V-set"/>
    <property type="match status" value="1"/>
</dbReference>
<dbReference type="InterPro" id="IPR007110">
    <property type="entry name" value="Ig-like_dom"/>
</dbReference>
<dbReference type="PANTHER" id="PTHR23267">
    <property type="entry name" value="IMMUNOGLOBULIN LIGHT CHAIN"/>
    <property type="match status" value="1"/>
</dbReference>
<dbReference type="AlphaFoldDB" id="A0A5E4CIV1"/>
<protein>
    <recommendedName>
        <fullName evidence="1">Ig-like domain-containing protein</fullName>
    </recommendedName>
</protein>
<dbReference type="FunFam" id="2.60.40.10:FF:001230">
    <property type="entry name" value="Immunoglobulin kappa variable 8-16"/>
    <property type="match status" value="1"/>
</dbReference>
<dbReference type="InterPro" id="IPR050150">
    <property type="entry name" value="IgV_Light_Chain"/>
</dbReference>
<keyword evidence="3" id="KW-1185">Reference proteome</keyword>
<dbReference type="EMBL" id="CABDUW010001460">
    <property type="protein sequence ID" value="VTJ81775.1"/>
    <property type="molecule type" value="Genomic_DNA"/>
</dbReference>
<comment type="caution">
    <text evidence="2">The sequence shown here is derived from an EMBL/GenBank/DDBJ whole genome shotgun (WGS) entry which is preliminary data.</text>
</comment>
<dbReference type="Proteomes" id="UP000335636">
    <property type="component" value="Unassembled WGS sequence"/>
</dbReference>
<name>A0A5E4CIV1_MARMO</name>
<sequence>MAPALSCPMSELPLVTCLNFTAHRNHRMSSSFQLLHILLLFPNLRLPSASQAQGSVTPTQDGAYRNCSWDVQGAETFSGTESLLLLTGLSSLAGTRALFCGHLPEVSIVSSGEIVLMQSPQSLAASQGERVTMTCTASSSISTSYLHWYQQKLGSSPCLLIYRTSTMASGVPECFSGSGSGTSYTLTISSMEAEDVATYYCQYCCSSPPTW</sequence>
<gene>
    <name evidence="2" type="ORF">MONAX_5E033452</name>
</gene>
<evidence type="ECO:0000313" key="3">
    <source>
        <dbReference type="Proteomes" id="UP000335636"/>
    </source>
</evidence>
<proteinExistence type="predicted"/>
<dbReference type="SMART" id="SM00409">
    <property type="entry name" value="IG"/>
    <property type="match status" value="1"/>
</dbReference>